<feature type="domain" description="DUF7168" evidence="2">
    <location>
        <begin position="65"/>
        <end position="160"/>
    </location>
</feature>
<evidence type="ECO:0000313" key="3">
    <source>
        <dbReference type="EMBL" id="MDQ0439938.1"/>
    </source>
</evidence>
<keyword evidence="4" id="KW-1185">Reference proteome</keyword>
<protein>
    <recommendedName>
        <fullName evidence="5">DUF2786 domain-containing protein</fullName>
    </recommendedName>
</protein>
<dbReference type="Pfam" id="PF23771">
    <property type="entry name" value="DUF7168"/>
    <property type="match status" value="1"/>
</dbReference>
<proteinExistence type="predicted"/>
<evidence type="ECO:0000313" key="4">
    <source>
        <dbReference type="Proteomes" id="UP001241603"/>
    </source>
</evidence>
<evidence type="ECO:0000259" key="1">
    <source>
        <dbReference type="Pfam" id="PF10979"/>
    </source>
</evidence>
<reference evidence="3 4" key="1">
    <citation type="submission" date="2023-07" db="EMBL/GenBank/DDBJ databases">
        <title>Genomic Encyclopedia of Type Strains, Phase IV (KMG-IV): sequencing the most valuable type-strain genomes for metagenomic binning, comparative biology and taxonomic classification.</title>
        <authorList>
            <person name="Goeker M."/>
        </authorList>
    </citation>
    <scope>NUCLEOTIDE SEQUENCE [LARGE SCALE GENOMIC DNA]</scope>
    <source>
        <strain evidence="3 4">B6-8</strain>
    </source>
</reference>
<organism evidence="3 4">
    <name type="scientific">Kaistia dalseonensis</name>
    <dbReference type="NCBI Taxonomy" id="410840"/>
    <lineage>
        <taxon>Bacteria</taxon>
        <taxon>Pseudomonadati</taxon>
        <taxon>Pseudomonadota</taxon>
        <taxon>Alphaproteobacteria</taxon>
        <taxon>Hyphomicrobiales</taxon>
        <taxon>Kaistiaceae</taxon>
        <taxon>Kaistia</taxon>
    </lineage>
</organism>
<dbReference type="RefSeq" id="WP_266350811.1">
    <property type="nucleotide sequence ID" value="NZ_JAPKNG010000006.1"/>
</dbReference>
<evidence type="ECO:0000259" key="2">
    <source>
        <dbReference type="Pfam" id="PF23771"/>
    </source>
</evidence>
<dbReference type="Pfam" id="PF10979">
    <property type="entry name" value="DUF2786"/>
    <property type="match status" value="1"/>
</dbReference>
<accession>A0ABU0HC96</accession>
<name>A0ABU0HC96_9HYPH</name>
<dbReference type="InterPro" id="IPR055592">
    <property type="entry name" value="DUF7168"/>
</dbReference>
<gene>
    <name evidence="3" type="ORF">QO014_004344</name>
</gene>
<feature type="domain" description="DUF2786" evidence="1">
    <location>
        <begin position="6"/>
        <end position="46"/>
    </location>
</feature>
<evidence type="ECO:0008006" key="5">
    <source>
        <dbReference type="Google" id="ProtNLM"/>
    </source>
</evidence>
<sequence length="242" mass="26494">MSDLAKIRAKLAALRAKTTANGCTEAEAIAAAEKAAELMASHDLSEADLERPVYDELMVELGGRRTRLDSIWPMVAKFANCKGWLRRDGSRWRYVYFGRDADVLVAEYVHEVIRRAADGAVVTFKASTTYQKRRKPKTRAQALKAFLEGFAMSIRAKLFAGLWKRADRETPGKALAVIENIEAQLDSELDRRGKNFATMRSIATAKGKFRNAARARGFGAGRSLVVEAAVSGSAAPVAGLLT</sequence>
<comment type="caution">
    <text evidence="3">The sequence shown here is derived from an EMBL/GenBank/DDBJ whole genome shotgun (WGS) entry which is preliminary data.</text>
</comment>
<dbReference type="InterPro" id="IPR024498">
    <property type="entry name" value="DUF2786"/>
</dbReference>
<dbReference type="Proteomes" id="UP001241603">
    <property type="component" value="Unassembled WGS sequence"/>
</dbReference>
<dbReference type="EMBL" id="JAUSVO010000006">
    <property type="protein sequence ID" value="MDQ0439938.1"/>
    <property type="molecule type" value="Genomic_DNA"/>
</dbReference>